<feature type="transmembrane region" description="Helical" evidence="8">
    <location>
        <begin position="199"/>
        <end position="222"/>
    </location>
</feature>
<dbReference type="InterPro" id="IPR000515">
    <property type="entry name" value="MetI-like"/>
</dbReference>
<keyword evidence="2 8" id="KW-0813">Transport</keyword>
<organism evidence="10">
    <name type="scientific">uncultured Pleomorphomonas sp</name>
    <dbReference type="NCBI Taxonomy" id="442121"/>
    <lineage>
        <taxon>Bacteria</taxon>
        <taxon>Pseudomonadati</taxon>
        <taxon>Pseudomonadota</taxon>
        <taxon>Alphaproteobacteria</taxon>
        <taxon>Hyphomicrobiales</taxon>
        <taxon>Pleomorphomonadaceae</taxon>
        <taxon>Pleomorphomonas</taxon>
        <taxon>environmental samples</taxon>
    </lineage>
</organism>
<dbReference type="EMBL" id="FMJD01000007">
    <property type="protein sequence ID" value="SCM75935.1"/>
    <property type="molecule type" value="Genomic_DNA"/>
</dbReference>
<dbReference type="PANTHER" id="PTHR43357:SF4">
    <property type="entry name" value="INNER MEMBRANE ABC TRANSPORTER PERMEASE PROTEIN YDCV"/>
    <property type="match status" value="1"/>
</dbReference>
<evidence type="ECO:0000256" key="2">
    <source>
        <dbReference type="ARBA" id="ARBA00022448"/>
    </source>
</evidence>
<evidence type="ECO:0000256" key="6">
    <source>
        <dbReference type="ARBA" id="ARBA00022989"/>
    </source>
</evidence>
<comment type="similarity">
    <text evidence="8">Belongs to the binding-protein-dependent transport system permease family.</text>
</comment>
<name>A0A212LEH6_9HYPH</name>
<dbReference type="PROSITE" id="PS50928">
    <property type="entry name" value="ABC_TM1"/>
    <property type="match status" value="1"/>
</dbReference>
<feature type="transmembrane region" description="Helical" evidence="8">
    <location>
        <begin position="108"/>
        <end position="129"/>
    </location>
</feature>
<dbReference type="GO" id="GO:0005886">
    <property type="term" value="C:plasma membrane"/>
    <property type="evidence" value="ECO:0007669"/>
    <property type="project" value="UniProtKB-SubCell"/>
</dbReference>
<proteinExistence type="inferred from homology"/>
<evidence type="ECO:0000256" key="8">
    <source>
        <dbReference type="RuleBase" id="RU363032"/>
    </source>
</evidence>
<feature type="transmembrane region" description="Helical" evidence="8">
    <location>
        <begin position="242"/>
        <end position="263"/>
    </location>
</feature>
<dbReference type="Gene3D" id="1.10.3720.10">
    <property type="entry name" value="MetI-like"/>
    <property type="match status" value="1"/>
</dbReference>
<evidence type="ECO:0000256" key="5">
    <source>
        <dbReference type="ARBA" id="ARBA00022692"/>
    </source>
</evidence>
<evidence type="ECO:0000256" key="4">
    <source>
        <dbReference type="ARBA" id="ARBA00022519"/>
    </source>
</evidence>
<keyword evidence="4" id="KW-0997">Cell inner membrane</keyword>
<keyword evidence="3" id="KW-1003">Cell membrane</keyword>
<evidence type="ECO:0000259" key="9">
    <source>
        <dbReference type="PROSITE" id="PS50928"/>
    </source>
</evidence>
<reference evidence="10" key="1">
    <citation type="submission" date="2016-08" db="EMBL/GenBank/DDBJ databases">
        <authorList>
            <person name="Seilhamer J.J."/>
        </authorList>
    </citation>
    <scope>NUCLEOTIDE SEQUENCE</scope>
    <source>
        <strain evidence="10">86</strain>
    </source>
</reference>
<dbReference type="InterPro" id="IPR035906">
    <property type="entry name" value="MetI-like_sf"/>
</dbReference>
<evidence type="ECO:0000256" key="3">
    <source>
        <dbReference type="ARBA" id="ARBA00022475"/>
    </source>
</evidence>
<gene>
    <name evidence="10" type="ORF">KL86PLE_30381</name>
</gene>
<accession>A0A212LEH6</accession>
<evidence type="ECO:0000313" key="10">
    <source>
        <dbReference type="EMBL" id="SCM75935.1"/>
    </source>
</evidence>
<dbReference type="PANTHER" id="PTHR43357">
    <property type="entry name" value="INNER MEMBRANE ABC TRANSPORTER PERMEASE PROTEIN YDCV"/>
    <property type="match status" value="1"/>
</dbReference>
<keyword evidence="6 8" id="KW-1133">Transmembrane helix</keyword>
<feature type="domain" description="ABC transmembrane type-1" evidence="9">
    <location>
        <begin position="70"/>
        <end position="259"/>
    </location>
</feature>
<keyword evidence="5 8" id="KW-0812">Transmembrane</keyword>
<dbReference type="GO" id="GO:0055085">
    <property type="term" value="P:transmembrane transport"/>
    <property type="evidence" value="ECO:0007669"/>
    <property type="project" value="InterPro"/>
</dbReference>
<evidence type="ECO:0000256" key="1">
    <source>
        <dbReference type="ARBA" id="ARBA00004429"/>
    </source>
</evidence>
<feature type="transmembrane region" description="Helical" evidence="8">
    <location>
        <begin position="135"/>
        <end position="154"/>
    </location>
</feature>
<feature type="transmembrane region" description="Helical" evidence="8">
    <location>
        <begin position="72"/>
        <end position="96"/>
    </location>
</feature>
<keyword evidence="7 8" id="KW-0472">Membrane</keyword>
<dbReference type="RefSeq" id="WP_288196226.1">
    <property type="nucleotide sequence ID" value="NZ_LT608334.1"/>
</dbReference>
<evidence type="ECO:0000256" key="7">
    <source>
        <dbReference type="ARBA" id="ARBA00023136"/>
    </source>
</evidence>
<dbReference type="Pfam" id="PF00528">
    <property type="entry name" value="BPD_transp_1"/>
    <property type="match status" value="1"/>
</dbReference>
<feature type="transmembrane region" description="Helical" evidence="8">
    <location>
        <begin position="21"/>
        <end position="39"/>
    </location>
</feature>
<comment type="subcellular location">
    <subcellularLocation>
        <location evidence="1">Cell inner membrane</location>
        <topology evidence="1">Multi-pass membrane protein</topology>
    </subcellularLocation>
    <subcellularLocation>
        <location evidence="8">Cell membrane</location>
        <topology evidence="8">Multi-pass membrane protein</topology>
    </subcellularLocation>
</comment>
<dbReference type="AlphaFoldDB" id="A0A212LEH6"/>
<dbReference type="CDD" id="cd06261">
    <property type="entry name" value="TM_PBP2"/>
    <property type="match status" value="1"/>
</dbReference>
<dbReference type="SUPFAM" id="SSF161098">
    <property type="entry name" value="MetI-like"/>
    <property type="match status" value="1"/>
</dbReference>
<protein>
    <submittedName>
        <fullName evidence="10">Putative Binding-protein-dependent transport systems inner membrane component</fullName>
    </submittedName>
</protein>
<sequence>MTIPQTMPARLARGLHALWTLLAYVVLLAPIAVLILASFDDGSFFRFPPQRLSLRWFEAATASREYRSALGISSLVALLAAAIAVVTGSLAAYVLVRHRPRGAKVIEAVLLAPLVLPLIVWAIALMQIYSALSLTGTLTGLVLAHTVITLPYAVRIMHATFERIDPALEAAAVSLGARPFDVARRVVIPLALPGLMTSAAFSLLVSFNDVIVSALIAGGRWMTFPVRLYSQLRGQGVDPTTLAIGAGIIAIILVAAVIGELTMKWSRQV</sequence>